<name>A0ACC5ZT52_9RHOB</name>
<gene>
    <name evidence="1" type="ORF">M8744_02495</name>
</gene>
<evidence type="ECO:0000313" key="1">
    <source>
        <dbReference type="EMBL" id="MCM2561005.1"/>
    </source>
</evidence>
<keyword evidence="2" id="KW-1185">Reference proteome</keyword>
<proteinExistence type="predicted"/>
<dbReference type="EMBL" id="JAMQGO010000001">
    <property type="protein sequence ID" value="MCM2561005.1"/>
    <property type="molecule type" value="Genomic_DNA"/>
</dbReference>
<organism evidence="1 2">
    <name type="scientific">Lutimaribacter degradans</name>
    <dbReference type="NCBI Taxonomy" id="2945989"/>
    <lineage>
        <taxon>Bacteria</taxon>
        <taxon>Pseudomonadati</taxon>
        <taxon>Pseudomonadota</taxon>
        <taxon>Alphaproteobacteria</taxon>
        <taxon>Rhodobacterales</taxon>
        <taxon>Roseobacteraceae</taxon>
        <taxon>Lutimaribacter</taxon>
    </lineage>
</organism>
<accession>A0ACC5ZT52</accession>
<dbReference type="Proteomes" id="UP001203036">
    <property type="component" value="Unassembled WGS sequence"/>
</dbReference>
<reference evidence="1" key="1">
    <citation type="submission" date="2022-06" db="EMBL/GenBank/DDBJ databases">
        <title>Lutimaribacter sp. EGI FJ00013, a novel bacterium isolated from a salt lake sediment enrichment.</title>
        <authorList>
            <person name="Gao L."/>
            <person name="Fang B.-Z."/>
            <person name="Li W.-J."/>
        </authorList>
    </citation>
    <scope>NUCLEOTIDE SEQUENCE</scope>
    <source>
        <strain evidence="1">EGI FJ00013</strain>
    </source>
</reference>
<evidence type="ECO:0000313" key="2">
    <source>
        <dbReference type="Proteomes" id="UP001203036"/>
    </source>
</evidence>
<protein>
    <submittedName>
        <fullName evidence="1">Uncharacterized protein</fullName>
    </submittedName>
</protein>
<comment type="caution">
    <text evidence="1">The sequence shown here is derived from an EMBL/GenBank/DDBJ whole genome shotgun (WGS) entry which is preliminary data.</text>
</comment>
<sequence length="711" mass="78616">MSDFEDSVIEDDGTPLPSLGKVRMSPGARKLRERLTGSDAMKVSNAEAMDPEAAMERLTKRDSKGRLKITALADNQLVLLFAQLDAAGASDIEKGRVKRILKENWPEYTSNFLDAARNLAECERAAARRRKRMKSEDDNVIDVNGFDDLWSYGRDCLEKGNRGSKPRLFRHGSEIVRIPEMPTGEARIEILTQKSFNHELNMHAPFRKTRGDSDYVSAAAPKEVAEHLFADPALPLSPLEKIVTVPTFTKDGKLIQTPGYDKASGLLYCPDPNLTVPAVDKVDEAAAKDAAAYLVDLFADFPFDGCSRAENIANPGASLTNFIGLLLTPFVSPIIDDVVPAHLLTKPAPGTGASLLAEACQLVIDGKTDLRPPLSRNEDERRKALFTALQTLKNFLVYDNVAGEMDSATIASFLTSREWTDRILGRTGERTVRNASATVWTGINPGFSPELQRRISLIKLDAKMAKPGERDPSTFKVQGDFKSYIRQHRGEIIGACLTLVKHWIQSGQKNASDRPLASFERWHWTVGGILEAAGLTRFQGNREELAVVTGGEGNPMQSLIQAWYEAAHDPLTPVSMEAKASGEDGLLALVADREITLPLRLRRDALSDYDYSPKSFGNYLAQAKDSTLNVEYNGREIAVSLVFAGRGSGGVIWRLVERQEKLKVEASNVRRIGRPRGWRSMTDAERDAWATMDETERHALLKEVRERAKAA</sequence>